<proteinExistence type="predicted"/>
<name>A0A1S1P4Q7_METEX</name>
<gene>
    <name evidence="1" type="ORF">BK022_01990</name>
</gene>
<dbReference type="Proteomes" id="UP000180215">
    <property type="component" value="Unassembled WGS sequence"/>
</dbReference>
<comment type="caution">
    <text evidence="1">The sequence shown here is derived from an EMBL/GenBank/DDBJ whole genome shotgun (WGS) entry which is preliminary data.</text>
</comment>
<dbReference type="EMBL" id="MNAO01000011">
    <property type="protein sequence ID" value="OHV17998.1"/>
    <property type="molecule type" value="Genomic_DNA"/>
</dbReference>
<accession>A0A1S1P4Q7</accession>
<evidence type="ECO:0000313" key="1">
    <source>
        <dbReference type="EMBL" id="OHV17998.1"/>
    </source>
</evidence>
<dbReference type="AlphaFoldDB" id="A0A1S1P4Q7"/>
<sequence length="126" mass="13829">MAVSLADLVRGAAAEARRFAAGFPASGRKDDFPWAVIAAFDADVRGHVERDRRIEDERDRVLIASVTLAETSGDAEADEWDRARRRLIRAVDYLEETVLRFGIVNRAAARRGYGAAGDPVSTSPQE</sequence>
<protein>
    <submittedName>
        <fullName evidence="1">Uncharacterized protein</fullName>
    </submittedName>
</protein>
<reference evidence="1 2" key="1">
    <citation type="submission" date="2016-10" db="EMBL/GenBank/DDBJ databases">
        <title>Draft genome sequence of Methylobacterium extorquens CP3, a seed endophyte of Crotalaria pumila with plant growth-promoting and metal tolerance properties.</title>
        <authorList>
            <person name="Sanchez-Lopez A.S."/>
            <person name="Van Hamme J.D."/>
            <person name="Thijs S."/>
            <person name="Mcammond B.M."/>
            <person name="Stevens V."/>
            <person name="Gonzalez-Chavez M.D.C."/>
            <person name="Vangronsveld J."/>
        </authorList>
    </citation>
    <scope>NUCLEOTIDE SEQUENCE [LARGE SCALE GENOMIC DNA]</scope>
    <source>
        <strain evidence="1 2">CP3</strain>
    </source>
</reference>
<evidence type="ECO:0000313" key="2">
    <source>
        <dbReference type="Proteomes" id="UP000180215"/>
    </source>
</evidence>
<organism evidence="1 2">
    <name type="scientific">Methylorubrum extorquens</name>
    <name type="common">Methylobacterium dichloromethanicum</name>
    <name type="synonym">Methylobacterium extorquens</name>
    <dbReference type="NCBI Taxonomy" id="408"/>
    <lineage>
        <taxon>Bacteria</taxon>
        <taxon>Pseudomonadati</taxon>
        <taxon>Pseudomonadota</taxon>
        <taxon>Alphaproteobacteria</taxon>
        <taxon>Hyphomicrobiales</taxon>
        <taxon>Methylobacteriaceae</taxon>
        <taxon>Methylorubrum</taxon>
    </lineage>
</organism>